<feature type="non-terminal residue" evidence="1">
    <location>
        <position position="11"/>
    </location>
</feature>
<comment type="caution">
    <text evidence="1">The sequence shown here is derived from an EMBL/GenBank/DDBJ whole genome shotgun (WGS) entry which is preliminary data.</text>
</comment>
<dbReference type="Proteomes" id="UP000265520">
    <property type="component" value="Unassembled WGS sequence"/>
</dbReference>
<name>A0A392S1I8_9FABA</name>
<organism evidence="1 2">
    <name type="scientific">Trifolium medium</name>
    <dbReference type="NCBI Taxonomy" id="97028"/>
    <lineage>
        <taxon>Eukaryota</taxon>
        <taxon>Viridiplantae</taxon>
        <taxon>Streptophyta</taxon>
        <taxon>Embryophyta</taxon>
        <taxon>Tracheophyta</taxon>
        <taxon>Spermatophyta</taxon>
        <taxon>Magnoliopsida</taxon>
        <taxon>eudicotyledons</taxon>
        <taxon>Gunneridae</taxon>
        <taxon>Pentapetalae</taxon>
        <taxon>rosids</taxon>
        <taxon>fabids</taxon>
        <taxon>Fabales</taxon>
        <taxon>Fabaceae</taxon>
        <taxon>Papilionoideae</taxon>
        <taxon>50 kb inversion clade</taxon>
        <taxon>NPAAA clade</taxon>
        <taxon>Hologalegina</taxon>
        <taxon>IRL clade</taxon>
        <taxon>Trifolieae</taxon>
        <taxon>Trifolium</taxon>
    </lineage>
</organism>
<keyword evidence="2" id="KW-1185">Reference proteome</keyword>
<accession>A0A392S1I8</accession>
<protein>
    <submittedName>
        <fullName evidence="1">Uncharacterized protein</fullName>
    </submittedName>
</protein>
<sequence length="11" mass="1132">MEGTLGAIEIV</sequence>
<dbReference type="EMBL" id="LXQA010302164">
    <property type="protein sequence ID" value="MCI42247.1"/>
    <property type="molecule type" value="Genomic_DNA"/>
</dbReference>
<evidence type="ECO:0000313" key="2">
    <source>
        <dbReference type="Proteomes" id="UP000265520"/>
    </source>
</evidence>
<reference evidence="1 2" key="1">
    <citation type="journal article" date="2018" name="Front. Plant Sci.">
        <title>Red Clover (Trifolium pratense) and Zigzag Clover (T. medium) - A Picture of Genomic Similarities and Differences.</title>
        <authorList>
            <person name="Dluhosova J."/>
            <person name="Istvanek J."/>
            <person name="Nedelnik J."/>
            <person name="Repkova J."/>
        </authorList>
    </citation>
    <scope>NUCLEOTIDE SEQUENCE [LARGE SCALE GENOMIC DNA]</scope>
    <source>
        <strain evidence="2">cv. 10/8</strain>
        <tissue evidence="1">Leaf</tissue>
    </source>
</reference>
<proteinExistence type="predicted"/>
<evidence type="ECO:0000313" key="1">
    <source>
        <dbReference type="EMBL" id="MCI42247.1"/>
    </source>
</evidence>